<accession>A0A1X6NJ06</accession>
<dbReference type="Gene3D" id="3.20.180.10">
    <property type="entry name" value="PNP-oxidase-like"/>
    <property type="match status" value="1"/>
</dbReference>
<keyword evidence="2" id="KW-1185">Reference proteome</keyword>
<dbReference type="AlphaFoldDB" id="A0A1X6NJ06"/>
<name>A0A1X6NJ06_PORUM</name>
<sequence>MGPSSYSTSSGVGGNAMDECRPAWSPVNGGGPFGAAEDDALTSLSPNVVTFMNNTHRQDLALYALNYGDKLTDLALLDNVSLVAIDASGAVLELLMCQPSDDSCVAILERLPWPDARTCVCIDDVVASFGIMSVGVGLSGDI</sequence>
<gene>
    <name evidence="1" type="ORF">BU14_2519s0001</name>
</gene>
<dbReference type="EMBL" id="KV920309">
    <property type="protein sequence ID" value="OSX68598.1"/>
    <property type="molecule type" value="Genomic_DNA"/>
</dbReference>
<dbReference type="InterPro" id="IPR037119">
    <property type="entry name" value="Haem_oxidase_HugZ-like_sf"/>
</dbReference>
<protein>
    <recommendedName>
        <fullName evidence="3">DUF2470 domain-containing protein</fullName>
    </recommendedName>
</protein>
<evidence type="ECO:0008006" key="3">
    <source>
        <dbReference type="Google" id="ProtNLM"/>
    </source>
</evidence>
<reference evidence="1 2" key="1">
    <citation type="submission" date="2017-03" db="EMBL/GenBank/DDBJ databases">
        <title>WGS assembly of Porphyra umbilicalis.</title>
        <authorList>
            <person name="Brawley S.H."/>
            <person name="Blouin N.A."/>
            <person name="Ficko-Blean E."/>
            <person name="Wheeler G.L."/>
            <person name="Lohr M."/>
            <person name="Goodson H.V."/>
            <person name="Jenkins J.W."/>
            <person name="Blaby-Haas C.E."/>
            <person name="Helliwell K.E."/>
            <person name="Chan C."/>
            <person name="Marriage T."/>
            <person name="Bhattacharya D."/>
            <person name="Klein A.S."/>
            <person name="Badis Y."/>
            <person name="Brodie J."/>
            <person name="Cao Y."/>
            <person name="Collen J."/>
            <person name="Dittami S.M."/>
            <person name="Gachon C.M."/>
            <person name="Green B.R."/>
            <person name="Karpowicz S."/>
            <person name="Kim J.W."/>
            <person name="Kudahl U."/>
            <person name="Lin S."/>
            <person name="Michel G."/>
            <person name="Mittag M."/>
            <person name="Olson B.J."/>
            <person name="Pangilinan J."/>
            <person name="Peng Y."/>
            <person name="Qiu H."/>
            <person name="Shu S."/>
            <person name="Singer J.T."/>
            <person name="Smith A.G."/>
            <person name="Sprecher B.N."/>
            <person name="Wagner V."/>
            <person name="Wang W."/>
            <person name="Wang Z.-Y."/>
            <person name="Yan J."/>
            <person name="Yarish C."/>
            <person name="Zoeuner-Riek S."/>
            <person name="Zhuang Y."/>
            <person name="Zou Y."/>
            <person name="Lindquist E.A."/>
            <person name="Grimwood J."/>
            <person name="Barry K."/>
            <person name="Rokhsar D.S."/>
            <person name="Schmutz J."/>
            <person name="Stiller J.W."/>
            <person name="Grossman A.R."/>
            <person name="Prochnik S.E."/>
        </authorList>
    </citation>
    <scope>NUCLEOTIDE SEQUENCE [LARGE SCALE GENOMIC DNA]</scope>
    <source>
        <strain evidence="1">4086291</strain>
    </source>
</reference>
<dbReference type="Proteomes" id="UP000218209">
    <property type="component" value="Unassembled WGS sequence"/>
</dbReference>
<proteinExistence type="predicted"/>
<organism evidence="1 2">
    <name type="scientific">Porphyra umbilicalis</name>
    <name type="common">Purple laver</name>
    <name type="synonym">Red alga</name>
    <dbReference type="NCBI Taxonomy" id="2786"/>
    <lineage>
        <taxon>Eukaryota</taxon>
        <taxon>Rhodophyta</taxon>
        <taxon>Bangiophyceae</taxon>
        <taxon>Bangiales</taxon>
        <taxon>Bangiaceae</taxon>
        <taxon>Porphyra</taxon>
    </lineage>
</organism>
<evidence type="ECO:0000313" key="2">
    <source>
        <dbReference type="Proteomes" id="UP000218209"/>
    </source>
</evidence>
<evidence type="ECO:0000313" key="1">
    <source>
        <dbReference type="EMBL" id="OSX68598.1"/>
    </source>
</evidence>